<evidence type="ECO:0000256" key="2">
    <source>
        <dbReference type="SAM" id="MobiDB-lite"/>
    </source>
</evidence>
<evidence type="ECO:0000313" key="5">
    <source>
        <dbReference type="Proteomes" id="UP000515292"/>
    </source>
</evidence>
<dbReference type="SUPFAM" id="SSF51735">
    <property type="entry name" value="NAD(P)-binding Rossmann-fold domains"/>
    <property type="match status" value="1"/>
</dbReference>
<accession>A0A7G5IHX3</accession>
<dbReference type="GO" id="GO:0016628">
    <property type="term" value="F:oxidoreductase activity, acting on the CH-CH group of donors, NAD or NADP as acceptor"/>
    <property type="evidence" value="ECO:0007669"/>
    <property type="project" value="InterPro"/>
</dbReference>
<dbReference type="InterPro" id="IPR045010">
    <property type="entry name" value="MDR_fam"/>
</dbReference>
<sequence>MMTTTSREIRLASRPVGEPTPANFTLATTDLPAPGAGEVQVKNRWMSVDPYMRGRMNDRKSYVPPFAIGEALQGGAVGEVIASNDPGFAPGDLVNSMFGWREAFNAPAAALTKLPSLPGVPEQAFLGVLGMPGLTAYAGLTRIGEPKSGDTLFVSGGAGAVGSVVAQVGKALGCTVIATAGSDAKCDWLRSVGVDHAINYRSCGNLLAAVQAAAPRGIDIYFDNVGGEHLEVAIETARPFARLVECGMIADYNATSAIRGPSNIIQVVGKSLKIQGFIVTQFAGLQAEFIEKMAGWIADGRLKWEETVMDGIETAPAAFLALFSGGNTGKMLVKL</sequence>
<gene>
    <name evidence="4" type="ORF">H3309_00155</name>
</gene>
<protein>
    <submittedName>
        <fullName evidence="4">NADP-dependent oxidoreductase</fullName>
    </submittedName>
</protein>
<dbReference type="Pfam" id="PF16884">
    <property type="entry name" value="ADH_N_2"/>
    <property type="match status" value="1"/>
</dbReference>
<dbReference type="EMBL" id="CP059851">
    <property type="protein sequence ID" value="QMW22965.1"/>
    <property type="molecule type" value="Genomic_DNA"/>
</dbReference>
<organism evidence="4 5">
    <name type="scientific">Sandaracinobacteroides saxicola</name>
    <dbReference type="NCBI Taxonomy" id="2759707"/>
    <lineage>
        <taxon>Bacteria</taxon>
        <taxon>Pseudomonadati</taxon>
        <taxon>Pseudomonadota</taxon>
        <taxon>Alphaproteobacteria</taxon>
        <taxon>Sphingomonadales</taxon>
        <taxon>Sphingosinicellaceae</taxon>
        <taxon>Sandaracinobacteroides</taxon>
    </lineage>
</organism>
<name>A0A7G5IHX3_9SPHN</name>
<keyword evidence="1" id="KW-0560">Oxidoreductase</keyword>
<dbReference type="AlphaFoldDB" id="A0A7G5IHX3"/>
<dbReference type="Gene3D" id="3.40.50.720">
    <property type="entry name" value="NAD(P)-binding Rossmann-like Domain"/>
    <property type="match status" value="1"/>
</dbReference>
<dbReference type="Gene3D" id="3.90.180.10">
    <property type="entry name" value="Medium-chain alcohol dehydrogenases, catalytic domain"/>
    <property type="match status" value="1"/>
</dbReference>
<proteinExistence type="predicted"/>
<dbReference type="InterPro" id="IPR011032">
    <property type="entry name" value="GroES-like_sf"/>
</dbReference>
<dbReference type="InterPro" id="IPR020843">
    <property type="entry name" value="ER"/>
</dbReference>
<dbReference type="InterPro" id="IPR013149">
    <property type="entry name" value="ADH-like_C"/>
</dbReference>
<dbReference type="SMART" id="SM00829">
    <property type="entry name" value="PKS_ER"/>
    <property type="match status" value="1"/>
</dbReference>
<dbReference type="InterPro" id="IPR041694">
    <property type="entry name" value="ADH_N_2"/>
</dbReference>
<dbReference type="CDD" id="cd05288">
    <property type="entry name" value="PGDH"/>
    <property type="match status" value="1"/>
</dbReference>
<evidence type="ECO:0000313" key="4">
    <source>
        <dbReference type="EMBL" id="QMW22965.1"/>
    </source>
</evidence>
<dbReference type="Pfam" id="PF00107">
    <property type="entry name" value="ADH_zinc_N"/>
    <property type="match status" value="1"/>
</dbReference>
<dbReference type="FunFam" id="3.40.50.720:FF:000121">
    <property type="entry name" value="Prostaglandin reductase 2"/>
    <property type="match status" value="1"/>
</dbReference>
<dbReference type="PANTHER" id="PTHR43205:SF7">
    <property type="entry name" value="PROSTAGLANDIN REDUCTASE 1"/>
    <property type="match status" value="1"/>
</dbReference>
<dbReference type="Proteomes" id="UP000515292">
    <property type="component" value="Chromosome"/>
</dbReference>
<dbReference type="KEGG" id="sand:H3309_00155"/>
<evidence type="ECO:0000256" key="1">
    <source>
        <dbReference type="ARBA" id="ARBA00023002"/>
    </source>
</evidence>
<dbReference type="InterPro" id="IPR036291">
    <property type="entry name" value="NAD(P)-bd_dom_sf"/>
</dbReference>
<dbReference type="SUPFAM" id="SSF50129">
    <property type="entry name" value="GroES-like"/>
    <property type="match status" value="1"/>
</dbReference>
<reference evidence="4 5" key="1">
    <citation type="submission" date="2020-07" db="EMBL/GenBank/DDBJ databases">
        <title>Complete genome sequence for Sandaracinobacter sp. M6.</title>
        <authorList>
            <person name="Tang Y."/>
            <person name="Liu Q."/>
            <person name="Guo Z."/>
            <person name="Lei P."/>
            <person name="Huang B."/>
        </authorList>
    </citation>
    <scope>NUCLEOTIDE SEQUENCE [LARGE SCALE GENOMIC DNA]</scope>
    <source>
        <strain evidence="4 5">M6</strain>
    </source>
</reference>
<feature type="region of interest" description="Disordered" evidence="2">
    <location>
        <begin position="1"/>
        <end position="24"/>
    </location>
</feature>
<evidence type="ECO:0000259" key="3">
    <source>
        <dbReference type="SMART" id="SM00829"/>
    </source>
</evidence>
<dbReference type="PANTHER" id="PTHR43205">
    <property type="entry name" value="PROSTAGLANDIN REDUCTASE"/>
    <property type="match status" value="1"/>
</dbReference>
<keyword evidence="5" id="KW-1185">Reference proteome</keyword>
<feature type="domain" description="Enoyl reductase (ER)" evidence="3">
    <location>
        <begin position="19"/>
        <end position="333"/>
    </location>
</feature>